<feature type="region of interest" description="Disordered" evidence="1">
    <location>
        <begin position="175"/>
        <end position="208"/>
    </location>
</feature>
<proteinExistence type="predicted"/>
<evidence type="ECO:0000313" key="4">
    <source>
        <dbReference type="EMBL" id="MBB5062260.1"/>
    </source>
</evidence>
<dbReference type="SUPFAM" id="SSF52833">
    <property type="entry name" value="Thioredoxin-like"/>
    <property type="match status" value="1"/>
</dbReference>
<evidence type="ECO:0000313" key="5">
    <source>
        <dbReference type="Proteomes" id="UP000584867"/>
    </source>
</evidence>
<evidence type="ECO:0000256" key="2">
    <source>
        <dbReference type="SAM" id="SignalP"/>
    </source>
</evidence>
<dbReference type="EMBL" id="JACHIO010000002">
    <property type="protein sequence ID" value="MBB5062260.1"/>
    <property type="molecule type" value="Genomic_DNA"/>
</dbReference>
<keyword evidence="4" id="KW-0413">Isomerase</keyword>
<evidence type="ECO:0000259" key="3">
    <source>
        <dbReference type="PROSITE" id="PS51352"/>
    </source>
</evidence>
<protein>
    <submittedName>
        <fullName evidence="4">Thiol-disulfide isomerase/thioredoxin</fullName>
    </submittedName>
</protein>
<feature type="domain" description="Thioredoxin" evidence="3">
    <location>
        <begin position="35"/>
        <end position="173"/>
    </location>
</feature>
<dbReference type="RefSeq" id="WP_184252749.1">
    <property type="nucleotide sequence ID" value="NZ_JACHIO010000002.1"/>
</dbReference>
<reference evidence="4 5" key="1">
    <citation type="submission" date="2020-08" db="EMBL/GenBank/DDBJ databases">
        <title>Genomic Encyclopedia of Type Strains, Phase IV (KMG-V): Genome sequencing to study the core and pangenomes of soil and plant-associated prokaryotes.</title>
        <authorList>
            <person name="Whitman W."/>
        </authorList>
    </citation>
    <scope>NUCLEOTIDE SEQUENCE [LARGE SCALE GENOMIC DNA]</scope>
    <source>
        <strain evidence="4 5">X5P3</strain>
    </source>
</reference>
<dbReference type="InterPro" id="IPR013740">
    <property type="entry name" value="Redoxin"/>
</dbReference>
<dbReference type="GO" id="GO:0016491">
    <property type="term" value="F:oxidoreductase activity"/>
    <property type="evidence" value="ECO:0007669"/>
    <property type="project" value="InterPro"/>
</dbReference>
<dbReference type="GO" id="GO:0016853">
    <property type="term" value="F:isomerase activity"/>
    <property type="evidence" value="ECO:0007669"/>
    <property type="project" value="UniProtKB-KW"/>
</dbReference>
<comment type="caution">
    <text evidence="4">The sequence shown here is derived from an EMBL/GenBank/DDBJ whole genome shotgun (WGS) entry which is preliminary data.</text>
</comment>
<sequence length="208" mass="21894">MIASLVLGISLLQATAMPAANQNPTSGIWESSTSLSPGDTFPHFKLTRAPGTTVHPMNDVDLKGHRTVFAIIAPFCPHCRKEATVLTGLKAQYAGKLQFIFASVGNAKDTKSFVHDMGLTDCTYLGGLPIAVGANVHHLPLLLFIGDDGKVAYVQHHEVTPELEQAILDAFAEGKPMPDEGKPIPTGPAPCAADGSSTCDVPAKPTGR</sequence>
<feature type="signal peptide" evidence="2">
    <location>
        <begin position="1"/>
        <end position="19"/>
    </location>
</feature>
<evidence type="ECO:0000256" key="1">
    <source>
        <dbReference type="SAM" id="MobiDB-lite"/>
    </source>
</evidence>
<name>A0A7W7ZLQ7_9BACT</name>
<feature type="chain" id="PRO_5031295043" evidence="2">
    <location>
        <begin position="20"/>
        <end position="208"/>
    </location>
</feature>
<dbReference type="InterPro" id="IPR036249">
    <property type="entry name" value="Thioredoxin-like_sf"/>
</dbReference>
<dbReference type="AlphaFoldDB" id="A0A7W7ZLQ7"/>
<accession>A0A7W7ZLQ7</accession>
<gene>
    <name evidence="4" type="ORF">HDF15_000587</name>
</gene>
<dbReference type="Proteomes" id="UP000584867">
    <property type="component" value="Unassembled WGS sequence"/>
</dbReference>
<dbReference type="Gene3D" id="3.40.30.10">
    <property type="entry name" value="Glutaredoxin"/>
    <property type="match status" value="1"/>
</dbReference>
<keyword evidence="2" id="KW-0732">Signal</keyword>
<organism evidence="4 5">
    <name type="scientific">Granulicella mallensis</name>
    <dbReference type="NCBI Taxonomy" id="940614"/>
    <lineage>
        <taxon>Bacteria</taxon>
        <taxon>Pseudomonadati</taxon>
        <taxon>Acidobacteriota</taxon>
        <taxon>Terriglobia</taxon>
        <taxon>Terriglobales</taxon>
        <taxon>Acidobacteriaceae</taxon>
        <taxon>Granulicella</taxon>
    </lineage>
</organism>
<dbReference type="PROSITE" id="PS51352">
    <property type="entry name" value="THIOREDOXIN_2"/>
    <property type="match status" value="1"/>
</dbReference>
<dbReference type="InterPro" id="IPR013766">
    <property type="entry name" value="Thioredoxin_domain"/>
</dbReference>
<dbReference type="Pfam" id="PF08534">
    <property type="entry name" value="Redoxin"/>
    <property type="match status" value="1"/>
</dbReference>